<keyword evidence="3" id="KW-1133">Transmembrane helix</keyword>
<dbReference type="InterPro" id="IPR050922">
    <property type="entry name" value="LytR/CpsA/Psr_CW_biosynth"/>
</dbReference>
<comment type="caution">
    <text evidence="5">The sequence shown here is derived from an EMBL/GenBank/DDBJ whole genome shotgun (WGS) entry which is preliminary data.</text>
</comment>
<dbReference type="Pfam" id="PF03816">
    <property type="entry name" value="LytR_cpsA_psr"/>
    <property type="match status" value="1"/>
</dbReference>
<evidence type="ECO:0000256" key="3">
    <source>
        <dbReference type="SAM" id="Phobius"/>
    </source>
</evidence>
<dbReference type="RefSeq" id="WP_006546569.1">
    <property type="nucleotide sequence ID" value="NZ_DS999543.1"/>
</dbReference>
<dbReference type="AlphaFoldDB" id="C0VZR9"/>
<feature type="compositionally biased region" description="Pro residues" evidence="2">
    <location>
        <begin position="1"/>
        <end position="12"/>
    </location>
</feature>
<accession>C0VZR9</accession>
<dbReference type="InterPro" id="IPR004474">
    <property type="entry name" value="LytR_CpsA_psr"/>
</dbReference>
<feature type="compositionally biased region" description="Polar residues" evidence="2">
    <location>
        <begin position="103"/>
        <end position="116"/>
    </location>
</feature>
<proteinExistence type="inferred from homology"/>
<sequence>MTNLPPSIPPQNPRRRPTVNGRSENLPSADAKSSSQRPRELRPRPEIKRDPTRKRVSHQPAENQRTQHPTERTTPPPSFQPTHSRTRRNTEAEHRPVVERRSLTSSTPVAQSSTAVRRTGARPAQQTKSAGAPRRQPPAFIPRGRESVNPPAKPAVTVGNTHPPARKKPGKLKKVFLGSTVVVLAMFLGLSAWIYSLWNLADDSLKHTAALSGAANTPGTTYLLAGSDSREDSFFQDETEGRRSDTIMLVHKADNGQVAMVSLPRDTFVNIPGYGEEKLNAAYSLGGPELLVSTVEELTGLTIDNYVEVGMDGVTKVVDSVGGVPLCLDYDVSDPYSTLEWTAGCHTVDGKTALAFARMRYADPEGDIGRAKRQRQVVANVADKVISKETFTSPSQLRKVVSVGSSALTVDNDTSALDVAYLGMYFREASNSGLTGVPPIASLDYSTYAGSAVLLDPEAAPEFFRKLAAGTLTKTDFWQGQ</sequence>
<dbReference type="eggNOG" id="COG1316">
    <property type="taxonomic scope" value="Bacteria"/>
</dbReference>
<evidence type="ECO:0000256" key="1">
    <source>
        <dbReference type="ARBA" id="ARBA00006068"/>
    </source>
</evidence>
<feature type="region of interest" description="Disordered" evidence="2">
    <location>
        <begin position="1"/>
        <end position="170"/>
    </location>
</feature>
<evidence type="ECO:0000259" key="4">
    <source>
        <dbReference type="Pfam" id="PF03816"/>
    </source>
</evidence>
<dbReference type="Proteomes" id="UP000010301">
    <property type="component" value="Unassembled WGS sequence"/>
</dbReference>
<keyword evidence="3" id="KW-0812">Transmembrane</keyword>
<evidence type="ECO:0000313" key="6">
    <source>
        <dbReference type="Proteomes" id="UP000010301"/>
    </source>
</evidence>
<reference evidence="5 6" key="1">
    <citation type="submission" date="2009-01" db="EMBL/GenBank/DDBJ databases">
        <authorList>
            <person name="Qin X."/>
            <person name="Bachman B."/>
            <person name="Battles P."/>
            <person name="Bell A."/>
            <person name="Bess C."/>
            <person name="Bickham C."/>
            <person name="Chaboub L."/>
            <person name="Chen D."/>
            <person name="Coyle M."/>
            <person name="Deiros D.R."/>
            <person name="Dinh H."/>
            <person name="Forbes L."/>
            <person name="Fowler G."/>
            <person name="Francisco L."/>
            <person name="Fu Q."/>
            <person name="Gubbala S."/>
            <person name="Hale W."/>
            <person name="Han Y."/>
            <person name="Hemphill L."/>
            <person name="Highlander S.K."/>
            <person name="Hirani K."/>
            <person name="Hogues M."/>
            <person name="Jackson L."/>
            <person name="Jakkamsetti A."/>
            <person name="Javaid M."/>
            <person name="Jiang H."/>
            <person name="Korchina V."/>
            <person name="Kovar C."/>
            <person name="Lara F."/>
            <person name="Lee S."/>
            <person name="Mata R."/>
            <person name="Mathew T."/>
            <person name="Moen C."/>
            <person name="Morales K."/>
            <person name="Munidasa M."/>
            <person name="Nazareth L."/>
            <person name="Ngo R."/>
            <person name="Nguyen L."/>
            <person name="Okwuonu G."/>
            <person name="Ongeri F."/>
            <person name="Patil S."/>
            <person name="Petrosino J."/>
            <person name="Pham C."/>
            <person name="Pham P."/>
            <person name="Pu L.-L."/>
            <person name="Puazo M."/>
            <person name="Raj R."/>
            <person name="Reid J."/>
            <person name="Rouhana J."/>
            <person name="Saada N."/>
            <person name="Shang Y."/>
            <person name="Simmons D."/>
            <person name="Thornton R."/>
            <person name="Warren J."/>
            <person name="Weissenberger G."/>
            <person name="Zhang J."/>
            <person name="Zhang L."/>
            <person name="Zhou C."/>
            <person name="Zhu D."/>
            <person name="Muzny D."/>
            <person name="Worley K."/>
            <person name="Gibbs R."/>
        </authorList>
    </citation>
    <scope>NUCLEOTIDE SEQUENCE [LARGE SCALE GENOMIC DNA]</scope>
    <source>
        <strain evidence="5 6">DSM 15436</strain>
    </source>
</reference>
<dbReference type="HOGENOM" id="CLU_016455_0_1_11"/>
<dbReference type="EMBL" id="ACFG01000030">
    <property type="protein sequence ID" value="EEH63778.1"/>
    <property type="molecule type" value="Genomic_DNA"/>
</dbReference>
<feature type="domain" description="Cell envelope-related transcriptional attenuator" evidence="4">
    <location>
        <begin position="243"/>
        <end position="386"/>
    </location>
</feature>
<evidence type="ECO:0000256" key="2">
    <source>
        <dbReference type="SAM" id="MobiDB-lite"/>
    </source>
</evidence>
<feature type="transmembrane region" description="Helical" evidence="3">
    <location>
        <begin position="175"/>
        <end position="198"/>
    </location>
</feature>
<name>C0VZR9_9ACTO</name>
<dbReference type="Gene3D" id="3.40.630.190">
    <property type="entry name" value="LCP protein"/>
    <property type="match status" value="1"/>
</dbReference>
<dbReference type="PANTHER" id="PTHR33392">
    <property type="entry name" value="POLYISOPRENYL-TEICHOIC ACID--PEPTIDOGLYCAN TEICHOIC ACID TRANSFERASE TAGU"/>
    <property type="match status" value="1"/>
</dbReference>
<dbReference type="PANTHER" id="PTHR33392:SF6">
    <property type="entry name" value="POLYISOPRENYL-TEICHOIC ACID--PEPTIDOGLYCAN TEICHOIC ACID TRANSFERASE TAGU"/>
    <property type="match status" value="1"/>
</dbReference>
<gene>
    <name evidence="5" type="ORF">HMPREF0044_0797</name>
</gene>
<feature type="compositionally biased region" description="Basic and acidic residues" evidence="2">
    <location>
        <begin position="88"/>
        <end position="102"/>
    </location>
</feature>
<feature type="compositionally biased region" description="Basic and acidic residues" evidence="2">
    <location>
        <begin position="37"/>
        <end position="50"/>
    </location>
</feature>
<keyword evidence="6" id="KW-1185">Reference proteome</keyword>
<keyword evidence="3" id="KW-0472">Membrane</keyword>
<protein>
    <submittedName>
        <fullName evidence="5">Cell envelope-like function transcriptional attenuator common domain protein</fullName>
    </submittedName>
</protein>
<comment type="similarity">
    <text evidence="1">Belongs to the LytR/CpsA/Psr (LCP) family.</text>
</comment>
<dbReference type="NCBIfam" id="TIGR00350">
    <property type="entry name" value="lytR_cpsA_psr"/>
    <property type="match status" value="1"/>
</dbReference>
<evidence type="ECO:0000313" key="5">
    <source>
        <dbReference type="EMBL" id="EEH63778.1"/>
    </source>
</evidence>
<organism evidence="5 6">
    <name type="scientific">Gleimia coleocanis DSM 15436</name>
    <dbReference type="NCBI Taxonomy" id="525245"/>
    <lineage>
        <taxon>Bacteria</taxon>
        <taxon>Bacillati</taxon>
        <taxon>Actinomycetota</taxon>
        <taxon>Actinomycetes</taxon>
        <taxon>Actinomycetales</taxon>
        <taxon>Actinomycetaceae</taxon>
        <taxon>Gleimia</taxon>
    </lineage>
</organism>
<dbReference type="STRING" id="525245.HMPREF0044_0797"/>
<feature type="compositionally biased region" description="Polar residues" evidence="2">
    <location>
        <begin position="20"/>
        <end position="36"/>
    </location>
</feature>